<dbReference type="EC" id="2.7.4.9" evidence="7"/>
<feature type="domain" description="Thymidylate kinase-like" evidence="8">
    <location>
        <begin position="12"/>
        <end position="203"/>
    </location>
</feature>
<dbReference type="PANTHER" id="PTHR10344:SF1">
    <property type="entry name" value="THYMIDYLATE KINASE"/>
    <property type="match status" value="1"/>
</dbReference>
<evidence type="ECO:0000256" key="5">
    <source>
        <dbReference type="ARBA" id="ARBA00022777"/>
    </source>
</evidence>
<keyword evidence="2 7" id="KW-0808">Transferase</keyword>
<evidence type="ECO:0000256" key="7">
    <source>
        <dbReference type="HAMAP-Rule" id="MF_00165"/>
    </source>
</evidence>
<reference evidence="10" key="1">
    <citation type="submission" date="2017-03" db="EMBL/GenBank/DDBJ databases">
        <authorList>
            <person name="Herbold C."/>
        </authorList>
    </citation>
    <scope>NUCLEOTIDE SEQUENCE [LARGE SCALE GENOMIC DNA]</scope>
</reference>
<evidence type="ECO:0000256" key="1">
    <source>
        <dbReference type="ARBA" id="ARBA00009776"/>
    </source>
</evidence>
<dbReference type="Gene3D" id="3.40.50.300">
    <property type="entry name" value="P-loop containing nucleotide triphosphate hydrolases"/>
    <property type="match status" value="1"/>
</dbReference>
<dbReference type="Proteomes" id="UP000230607">
    <property type="component" value="Chromosome 1"/>
</dbReference>
<evidence type="ECO:0000256" key="6">
    <source>
        <dbReference type="ARBA" id="ARBA00022840"/>
    </source>
</evidence>
<comment type="catalytic activity">
    <reaction evidence="7">
        <text>dTMP + ATP = dTDP + ADP</text>
        <dbReference type="Rhea" id="RHEA:13517"/>
        <dbReference type="ChEBI" id="CHEBI:30616"/>
        <dbReference type="ChEBI" id="CHEBI:58369"/>
        <dbReference type="ChEBI" id="CHEBI:63528"/>
        <dbReference type="ChEBI" id="CHEBI:456216"/>
        <dbReference type="EC" id="2.7.4.9"/>
    </reaction>
</comment>
<evidence type="ECO:0000259" key="8">
    <source>
        <dbReference type="Pfam" id="PF02223"/>
    </source>
</evidence>
<dbReference type="InterPro" id="IPR039430">
    <property type="entry name" value="Thymidylate_kin-like_dom"/>
</dbReference>
<dbReference type="InterPro" id="IPR027417">
    <property type="entry name" value="P-loop_NTPase"/>
</dbReference>
<dbReference type="GO" id="GO:0005737">
    <property type="term" value="C:cytoplasm"/>
    <property type="evidence" value="ECO:0007669"/>
    <property type="project" value="TreeGrafter"/>
</dbReference>
<gene>
    <name evidence="7 9" type="primary">tmk</name>
    <name evidence="9" type="ORF">NCS_10081</name>
</gene>
<dbReference type="SUPFAM" id="SSF52540">
    <property type="entry name" value="P-loop containing nucleoside triphosphate hydrolases"/>
    <property type="match status" value="1"/>
</dbReference>
<dbReference type="GO" id="GO:0004798">
    <property type="term" value="F:dTMP kinase activity"/>
    <property type="evidence" value="ECO:0007669"/>
    <property type="project" value="UniProtKB-UniRule"/>
</dbReference>
<dbReference type="GO" id="GO:0005524">
    <property type="term" value="F:ATP binding"/>
    <property type="evidence" value="ECO:0007669"/>
    <property type="project" value="UniProtKB-UniRule"/>
</dbReference>
<keyword evidence="10" id="KW-1185">Reference proteome</keyword>
<evidence type="ECO:0000256" key="3">
    <source>
        <dbReference type="ARBA" id="ARBA00022727"/>
    </source>
</evidence>
<keyword evidence="6 7" id="KW-0067">ATP-binding</keyword>
<evidence type="ECO:0000256" key="2">
    <source>
        <dbReference type="ARBA" id="ARBA00022679"/>
    </source>
</evidence>
<sequence>MRTESRGKLIIVEGIDGSGKSTQIHLLEKWLAYKGVSVFKSEWNSSEMVKEITSKGKKKGLLTPTTFSLLHATDFADRYERNISPLLRAGHFVLADRYVYTAFARDIVRGCNPEWVKKVYDFAIKPDVAFYFKVPVDIAVDRILIGRPKLKYYEAGMDMNLSNDQYESYRIFQGRIIEQYDSLAENEEFTVIDGTMNIEEQQNIVRKKIMPLLEGHQANKTRTRR</sequence>
<evidence type="ECO:0000313" key="10">
    <source>
        <dbReference type="Proteomes" id="UP000230607"/>
    </source>
</evidence>
<dbReference type="EMBL" id="LT841358">
    <property type="protein sequence ID" value="SMH70274.1"/>
    <property type="molecule type" value="Genomic_DNA"/>
</dbReference>
<dbReference type="RefSeq" id="WP_157926444.1">
    <property type="nucleotide sequence ID" value="NZ_LT841358.1"/>
</dbReference>
<evidence type="ECO:0000313" key="9">
    <source>
        <dbReference type="EMBL" id="SMH70274.1"/>
    </source>
</evidence>
<protein>
    <recommendedName>
        <fullName evidence="7">Probable thymidylate kinase</fullName>
        <ecNumber evidence="7">2.7.4.9</ecNumber>
    </recommendedName>
    <alternativeName>
        <fullName evidence="7">dTMP kinase</fullName>
    </alternativeName>
</protein>
<dbReference type="InterPro" id="IPR018094">
    <property type="entry name" value="Thymidylate_kinase"/>
</dbReference>
<keyword evidence="3 7" id="KW-0545">Nucleotide biosynthesis</keyword>
<dbReference type="PANTHER" id="PTHR10344">
    <property type="entry name" value="THYMIDYLATE KINASE"/>
    <property type="match status" value="1"/>
</dbReference>
<name>A0A2H1FBY2_9ARCH</name>
<evidence type="ECO:0000256" key="4">
    <source>
        <dbReference type="ARBA" id="ARBA00022741"/>
    </source>
</evidence>
<feature type="binding site" evidence="7">
    <location>
        <begin position="14"/>
        <end position="21"/>
    </location>
    <ligand>
        <name>ATP</name>
        <dbReference type="ChEBI" id="CHEBI:30616"/>
    </ligand>
</feature>
<dbReference type="GO" id="GO:0006235">
    <property type="term" value="P:dTTP biosynthetic process"/>
    <property type="evidence" value="ECO:0007669"/>
    <property type="project" value="UniProtKB-UniRule"/>
</dbReference>
<dbReference type="GO" id="GO:0006233">
    <property type="term" value="P:dTDP biosynthetic process"/>
    <property type="evidence" value="ECO:0007669"/>
    <property type="project" value="InterPro"/>
</dbReference>
<dbReference type="CDD" id="cd01672">
    <property type="entry name" value="TMPK"/>
    <property type="match status" value="1"/>
</dbReference>
<keyword evidence="4 7" id="KW-0547">Nucleotide-binding</keyword>
<keyword evidence="5 7" id="KW-0418">Kinase</keyword>
<dbReference type="AlphaFoldDB" id="A0A2H1FBY2"/>
<dbReference type="HAMAP" id="MF_00165">
    <property type="entry name" value="Thymidylate_kinase"/>
    <property type="match status" value="1"/>
</dbReference>
<proteinExistence type="inferred from homology"/>
<accession>A0A2H1FBY2</accession>
<organism evidence="9 10">
    <name type="scientific">Candidatus Nitrosotalea okcheonensis</name>
    <dbReference type="NCBI Taxonomy" id="1903276"/>
    <lineage>
        <taxon>Archaea</taxon>
        <taxon>Nitrososphaerota</taxon>
        <taxon>Nitrososphaeria</taxon>
        <taxon>Nitrosotaleales</taxon>
        <taxon>Nitrosotaleaceae</taxon>
        <taxon>Nitrosotalea</taxon>
    </lineage>
</organism>
<dbReference type="Pfam" id="PF02223">
    <property type="entry name" value="Thymidylate_kin"/>
    <property type="match status" value="1"/>
</dbReference>
<dbReference type="GO" id="GO:0006227">
    <property type="term" value="P:dUDP biosynthetic process"/>
    <property type="evidence" value="ECO:0007669"/>
    <property type="project" value="TreeGrafter"/>
</dbReference>
<dbReference type="NCBIfam" id="TIGR00041">
    <property type="entry name" value="DTMP_kinase"/>
    <property type="match status" value="1"/>
</dbReference>
<comment type="similarity">
    <text evidence="1 7">Belongs to the thymidylate kinase family.</text>
</comment>
<dbReference type="OrthoDB" id="43083at2157"/>